<sequence length="297" mass="33987">MDVVTLLTELEQTKSAEKDYVCIVADDIIRMVDGKTKRVAIYVVFLENLILNESFKLLYFNNNDSVTQLPGSFAKQKGFNIWQVSEWRSSTEKIYRWTDHHYSNRKDSPSPETPRHLKAPQSPNKGLYLILNIQDTKIMVLSEKGFGSYNAMKSRGEVISKNIAYCNIGHGYDCDPAKLMKLKCGHCFCIEDWAKWSNNQRTACALCNTPDNGEIRLKLRHGPCPIDMCIQDVYQNPDQKTAGAVLIPCGCRIRCQKLEDVYNKYRSDIEPILNVLSICPYDACKKKVTDIKPIRMK</sequence>
<dbReference type="Proteomes" id="UP000008281">
    <property type="component" value="Unassembled WGS sequence"/>
</dbReference>
<dbReference type="InParanoid" id="E3M6D1"/>
<dbReference type="OrthoDB" id="5872047at2759"/>
<accession>E3M6D1</accession>
<dbReference type="FunCoup" id="E3M6D1">
    <property type="interactions" value="191"/>
</dbReference>
<dbReference type="EMBL" id="DS268426">
    <property type="protein sequence ID" value="EFO93217.1"/>
    <property type="molecule type" value="Genomic_DNA"/>
</dbReference>
<gene>
    <name evidence="1" type="ORF">CRE_10296</name>
</gene>
<dbReference type="HOGENOM" id="CLU_937639_0_0_1"/>
<protein>
    <submittedName>
        <fullName evidence="1">Uncharacterized protein</fullName>
    </submittedName>
</protein>
<dbReference type="STRING" id="31234.E3M6D1"/>
<organism evidence="2">
    <name type="scientific">Caenorhabditis remanei</name>
    <name type="common">Caenorhabditis vulgaris</name>
    <dbReference type="NCBI Taxonomy" id="31234"/>
    <lineage>
        <taxon>Eukaryota</taxon>
        <taxon>Metazoa</taxon>
        <taxon>Ecdysozoa</taxon>
        <taxon>Nematoda</taxon>
        <taxon>Chromadorea</taxon>
        <taxon>Rhabditida</taxon>
        <taxon>Rhabditina</taxon>
        <taxon>Rhabditomorpha</taxon>
        <taxon>Rhabditoidea</taxon>
        <taxon>Rhabditidae</taxon>
        <taxon>Peloderinae</taxon>
        <taxon>Caenorhabditis</taxon>
    </lineage>
</organism>
<dbReference type="OMA" id="LIPCGCR"/>
<evidence type="ECO:0000313" key="1">
    <source>
        <dbReference type="EMBL" id="EFO93217.1"/>
    </source>
</evidence>
<reference evidence="1" key="1">
    <citation type="submission" date="2007-07" db="EMBL/GenBank/DDBJ databases">
        <title>PCAP assembly of the Caenorhabditis remanei genome.</title>
        <authorList>
            <consortium name="The Caenorhabditis remanei Sequencing Consortium"/>
            <person name="Wilson R.K."/>
        </authorList>
    </citation>
    <scope>NUCLEOTIDE SEQUENCE [LARGE SCALE GENOMIC DNA]</scope>
    <source>
        <strain evidence="1">PB4641</strain>
    </source>
</reference>
<evidence type="ECO:0000313" key="2">
    <source>
        <dbReference type="Proteomes" id="UP000008281"/>
    </source>
</evidence>
<proteinExistence type="predicted"/>
<dbReference type="eggNOG" id="ENOG502TI3I">
    <property type="taxonomic scope" value="Eukaryota"/>
</dbReference>
<name>E3M6D1_CAERE</name>
<dbReference type="AlphaFoldDB" id="E3M6D1"/>
<keyword evidence="2" id="KW-1185">Reference proteome</keyword>